<feature type="transmembrane region" description="Helical" evidence="1">
    <location>
        <begin position="661"/>
        <end position="680"/>
    </location>
</feature>
<sequence>MDEARVVEIWNPASRHTGSGYVLGDDLVLTSCHVLEGTQVGGAVEIRQLGELGRTEWLPADVVWLPELPGPVLPADADAALLRINAAQWRPPPGPPVRFGRIVGRDRVPCLGLGFPDAARRSAHERDTMPVRGHVDPLHAMKSGLLTVHVDTGIVPGRAGWRGGSGTAVLCGPHLVAVTRAEKAVAPGVLDAVPVTALAELPGFRQTLETYGVHLVIEDIGGPAPERRTGPGLVTVSMPPPTWRHRLRDVPLSALGGALTFLLFARLGPRSTGLAWTVGSFFAGIVAMWSIARLRSPHRTPNGRDAALAALSDAVLGEVTRRRRQLLGDDTKAINVTFSTVLQGGRDAERAWPRGDFAGVADYVEALVPRRLVITGGPGAGKTLLAYELVHRLLDRLDGEGPVPVPMGLPGWDITVPFTDWFTERLARDYLGGSDTTARQLLATGRVMPVLDGLDELDPPGGGRSRAAAVLVQLNRFEGPLVVTCRSTEYEGLSRAGERLLDCATVRIEAVGATDGRRYLVERALHQARLRAIEQELFAPGTATAAALTSPWMLTLASLVSQSESGAGQLGSFAGVPDSAQARQDVRAALLEALIPTVCGADPAERRQRYEARDVTRWLSLLAASLRGGTAAPTDGGGFTSSRDFEVHTLWPVAGPRAARYAAVAITLACWLPALALLALCLRRNGALPLPGAVLLALLTPAPMVAAWEARGRHVQPRRMLFQRLRGRLGWNRVALGTVLGGVLMLPLAPLFGQGFALAAGGAFAFVFGLGLALSVRADVDRGRLVVAAAPTALAVMALAGSTAGQLGDFVGLAAGCGAGAIGLVVGVRAGLRAARNKGGGDPDPDPPGVPTPLSPLRNDALAGLVAGAVMTGVALYALLFVDWLWVPWPLAAATAAACGLAAGPGFVAITTRQYLGVIAATRGRLPWHLAAFLGWCHDHGLLRSAGTAYQLRHDELLAWLQRYDVVRAERRGAAG</sequence>
<dbReference type="EMBL" id="CAJSLV010000001">
    <property type="protein sequence ID" value="CAG6390633.1"/>
    <property type="molecule type" value="Genomic_DNA"/>
</dbReference>
<dbReference type="RefSeq" id="WP_251483575.1">
    <property type="nucleotide sequence ID" value="NZ_CAJSLV010000001.1"/>
</dbReference>
<evidence type="ECO:0008006" key="4">
    <source>
        <dbReference type="Google" id="ProtNLM"/>
    </source>
</evidence>
<feature type="transmembrane region" description="Helical" evidence="1">
    <location>
        <begin position="810"/>
        <end position="828"/>
    </location>
</feature>
<dbReference type="Proteomes" id="UP001152519">
    <property type="component" value="Unassembled WGS sequence"/>
</dbReference>
<keyword evidence="1" id="KW-0472">Membrane</keyword>
<proteinExistence type="predicted"/>
<accession>A0A9W4DZR7</accession>
<comment type="caution">
    <text evidence="2">The sequence shown here is derived from an EMBL/GenBank/DDBJ whole genome shotgun (WGS) entry which is preliminary data.</text>
</comment>
<reference evidence="2" key="1">
    <citation type="submission" date="2021-05" db="EMBL/GenBank/DDBJ databases">
        <authorList>
            <person name="Arsene-Ploetze F."/>
        </authorList>
    </citation>
    <scope>NUCLEOTIDE SEQUENCE</scope>
    <source>
        <strain evidence="2">DSM 42138</strain>
    </source>
</reference>
<feature type="transmembrane region" description="Helical" evidence="1">
    <location>
        <begin position="861"/>
        <end position="880"/>
    </location>
</feature>
<feature type="transmembrane region" description="Helical" evidence="1">
    <location>
        <begin position="785"/>
        <end position="804"/>
    </location>
</feature>
<organism evidence="2 3">
    <name type="scientific">Actinacidiphila cocklensis</name>
    <dbReference type="NCBI Taxonomy" id="887465"/>
    <lineage>
        <taxon>Bacteria</taxon>
        <taxon>Bacillati</taxon>
        <taxon>Actinomycetota</taxon>
        <taxon>Actinomycetes</taxon>
        <taxon>Kitasatosporales</taxon>
        <taxon>Streptomycetaceae</taxon>
        <taxon>Actinacidiphila</taxon>
    </lineage>
</organism>
<dbReference type="SUPFAM" id="SSF50494">
    <property type="entry name" value="Trypsin-like serine proteases"/>
    <property type="match status" value="1"/>
</dbReference>
<feature type="transmembrane region" description="Helical" evidence="1">
    <location>
        <begin position="755"/>
        <end position="773"/>
    </location>
</feature>
<feature type="transmembrane region" description="Helical" evidence="1">
    <location>
        <begin position="273"/>
        <end position="292"/>
    </location>
</feature>
<protein>
    <recommendedName>
        <fullName evidence="4">NACHT domain-containing protein</fullName>
    </recommendedName>
</protein>
<keyword evidence="1" id="KW-1133">Transmembrane helix</keyword>
<dbReference type="Gene3D" id="3.40.50.300">
    <property type="entry name" value="P-loop containing nucleotide triphosphate hydrolases"/>
    <property type="match status" value="1"/>
</dbReference>
<feature type="transmembrane region" description="Helical" evidence="1">
    <location>
        <begin position="729"/>
        <end position="749"/>
    </location>
</feature>
<dbReference type="AlphaFoldDB" id="A0A9W4DZR7"/>
<dbReference type="InterPro" id="IPR027417">
    <property type="entry name" value="P-loop_NTPase"/>
</dbReference>
<evidence type="ECO:0000313" key="3">
    <source>
        <dbReference type="Proteomes" id="UP001152519"/>
    </source>
</evidence>
<dbReference type="InterPro" id="IPR009003">
    <property type="entry name" value="Peptidase_S1_PA"/>
</dbReference>
<feature type="transmembrane region" description="Helical" evidence="1">
    <location>
        <begin position="686"/>
        <end position="708"/>
    </location>
</feature>
<evidence type="ECO:0000313" key="2">
    <source>
        <dbReference type="EMBL" id="CAG6390633.1"/>
    </source>
</evidence>
<evidence type="ECO:0000256" key="1">
    <source>
        <dbReference type="SAM" id="Phobius"/>
    </source>
</evidence>
<keyword evidence="3" id="KW-1185">Reference proteome</keyword>
<name>A0A9W4DZR7_9ACTN</name>
<feature type="transmembrane region" description="Helical" evidence="1">
    <location>
        <begin position="886"/>
        <end position="910"/>
    </location>
</feature>
<dbReference type="SUPFAM" id="SSF52540">
    <property type="entry name" value="P-loop containing nucleoside triphosphate hydrolases"/>
    <property type="match status" value="1"/>
</dbReference>
<gene>
    <name evidence="2" type="ORF">SCOCK_10101</name>
</gene>
<keyword evidence="1" id="KW-0812">Transmembrane</keyword>